<evidence type="ECO:0000313" key="2">
    <source>
        <dbReference type="Proteomes" id="UP001210925"/>
    </source>
</evidence>
<reference evidence="1" key="1">
    <citation type="submission" date="2020-05" db="EMBL/GenBank/DDBJ databases">
        <title>Phylogenomic resolution of chytrid fungi.</title>
        <authorList>
            <person name="Stajich J.E."/>
            <person name="Amses K."/>
            <person name="Simmons R."/>
            <person name="Seto K."/>
            <person name="Myers J."/>
            <person name="Bonds A."/>
            <person name="Quandt C.A."/>
            <person name="Barry K."/>
            <person name="Liu P."/>
            <person name="Grigoriev I."/>
            <person name="Longcore J.E."/>
            <person name="James T.Y."/>
        </authorList>
    </citation>
    <scope>NUCLEOTIDE SEQUENCE</scope>
    <source>
        <strain evidence="1">PLAUS21</strain>
    </source>
</reference>
<sequence length="332" mass="37935">MPENIENSCIKSDFAYKEYYADIQQIFSEDLPSKRKYTSDFKFYRNVGEGNIKMKKFKELPSLPVRESISPLVDFTAPYTDNPFISTGQNTMNQSAFLPLTLQDAICNEPLFGSDQITPLAPPDDSIDNYLAAMFAPLPSTPLQFTENIQGLLTPNSVPLPTFDISNLFQTPKQNVASNDTTLWTDSNDFFAELVADTSSNNVETKPNDKLGQDELAFWNSSFPVHPTFPLSPPSSITEDLKPTYPKVRTSKRKYKQQPPNSSTKLKPITRFVRFWKPLWKERFPEKSPRYVFSRIMAMLQKEQANDPHYLSSWEQGPPANMDVSKYIAKYM</sequence>
<proteinExistence type="predicted"/>
<dbReference type="Proteomes" id="UP001210925">
    <property type="component" value="Unassembled WGS sequence"/>
</dbReference>
<protein>
    <submittedName>
        <fullName evidence="1">Uncharacterized protein</fullName>
    </submittedName>
</protein>
<dbReference type="EMBL" id="JADGKB010000047">
    <property type="protein sequence ID" value="KAJ3256685.1"/>
    <property type="molecule type" value="Genomic_DNA"/>
</dbReference>
<evidence type="ECO:0000313" key="1">
    <source>
        <dbReference type="EMBL" id="KAJ3256685.1"/>
    </source>
</evidence>
<organism evidence="1 2">
    <name type="scientific">Boothiomyces macroporosus</name>
    <dbReference type="NCBI Taxonomy" id="261099"/>
    <lineage>
        <taxon>Eukaryota</taxon>
        <taxon>Fungi</taxon>
        <taxon>Fungi incertae sedis</taxon>
        <taxon>Chytridiomycota</taxon>
        <taxon>Chytridiomycota incertae sedis</taxon>
        <taxon>Chytridiomycetes</taxon>
        <taxon>Rhizophydiales</taxon>
        <taxon>Terramycetaceae</taxon>
        <taxon>Boothiomyces</taxon>
    </lineage>
</organism>
<dbReference type="AlphaFoldDB" id="A0AAD5Y7X3"/>
<comment type="caution">
    <text evidence="1">The sequence shown here is derived from an EMBL/GenBank/DDBJ whole genome shotgun (WGS) entry which is preliminary data.</text>
</comment>
<accession>A0AAD5Y7X3</accession>
<gene>
    <name evidence="1" type="ORF">HK103_005180</name>
</gene>
<name>A0AAD5Y7X3_9FUNG</name>
<keyword evidence="2" id="KW-1185">Reference proteome</keyword>